<sequence>MQLDAAFVAFRSGEIGSLRTDGKRWTKGDMLAAGARILQKRKEAERERRIEEVLASKPENFHILTHDSELPAFVERLRTECKRQMTEWAGKYDFLGVKSMTAGDFEGTGVDSYIDLSIGFSIWLPLLGEGYYLPYGHVDMRGVEGFEFLNDTFAFKIGDPQLTRSKVLGAIKPYL</sequence>
<dbReference type="Proteomes" id="UP001259239">
    <property type="component" value="Unassembled WGS sequence"/>
</dbReference>
<evidence type="ECO:0000313" key="1">
    <source>
        <dbReference type="EMBL" id="MDT2253289.1"/>
    </source>
</evidence>
<dbReference type="RefSeq" id="WP_268589509.1">
    <property type="nucleotide sequence ID" value="NZ_JAMDNE010000088.1"/>
</dbReference>
<dbReference type="EMBL" id="JARQGV010000004">
    <property type="protein sequence ID" value="MDT2253289.1"/>
    <property type="molecule type" value="Genomic_DNA"/>
</dbReference>
<reference evidence="1" key="1">
    <citation type="journal article" date="2023" name="J. Vet. Diagn. Invest.">
        <title>Oxytetracycline-resistant Paenibacillus larvae identified in commercial beekeeping operations in Saskatchewan using pooled honey sampling.</title>
        <authorList>
            <person name="Obshta O."/>
            <person name="Zabrodski M.W."/>
            <person name="Soomro T."/>
            <person name="Wilson G."/>
            <person name="Masood F."/>
            <person name="Thebeau J."/>
            <person name="Silva M.C.B."/>
            <person name="Biganski S."/>
            <person name="Kozii I.V."/>
            <person name="Koziy R.V."/>
            <person name="Raza M.F."/>
            <person name="Jose M.S."/>
            <person name="Simko E."/>
            <person name="Wood S.C."/>
        </authorList>
    </citation>
    <scope>NUCLEOTIDE SEQUENCE</scope>
    <source>
        <strain evidence="1">PL001</strain>
    </source>
</reference>
<dbReference type="AlphaFoldDB" id="A0AAP5N4M7"/>
<gene>
    <name evidence="1" type="ORF">P7H09_19100</name>
</gene>
<protein>
    <submittedName>
        <fullName evidence="1">Uncharacterized protein</fullName>
    </submittedName>
</protein>
<reference evidence="1" key="2">
    <citation type="submission" date="2023-03" db="EMBL/GenBank/DDBJ databases">
        <authorList>
            <person name="Obshta O."/>
            <person name="Zabrodski M.W."/>
            <person name="Soomro T."/>
            <person name="Wilson G."/>
            <person name="Masood F."/>
            <person name="Thebeau J."/>
            <person name="Bezerra Da Silva M.C."/>
            <person name="Raza F."/>
            <person name="Biganski S."/>
            <person name="Jose M."/>
            <person name="Camilli M."/>
            <person name="Kozii I.V."/>
            <person name="Kozii R.V."/>
            <person name="Simko E."/>
            <person name="Wood S.C."/>
        </authorList>
    </citation>
    <scope>NUCLEOTIDE SEQUENCE</scope>
    <source>
        <strain evidence="1">PL001</strain>
    </source>
</reference>
<comment type="caution">
    <text evidence="1">The sequence shown here is derived from an EMBL/GenBank/DDBJ whole genome shotgun (WGS) entry which is preliminary data.</text>
</comment>
<proteinExistence type="predicted"/>
<organism evidence="1 2">
    <name type="scientific">Paenibacillus larvae</name>
    <dbReference type="NCBI Taxonomy" id="1464"/>
    <lineage>
        <taxon>Bacteria</taxon>
        <taxon>Bacillati</taxon>
        <taxon>Bacillota</taxon>
        <taxon>Bacilli</taxon>
        <taxon>Bacillales</taxon>
        <taxon>Paenibacillaceae</taxon>
        <taxon>Paenibacillus</taxon>
    </lineage>
</organism>
<name>A0AAP5N4M7_9BACL</name>
<evidence type="ECO:0000313" key="2">
    <source>
        <dbReference type="Proteomes" id="UP001259239"/>
    </source>
</evidence>
<accession>A0AAP5N4M7</accession>